<dbReference type="Pfam" id="PF07722">
    <property type="entry name" value="Peptidase_C26"/>
    <property type="match status" value="1"/>
</dbReference>
<dbReference type="InterPro" id="IPR011761">
    <property type="entry name" value="ATP-grasp"/>
</dbReference>
<feature type="domain" description="ATP-grasp" evidence="3">
    <location>
        <begin position="128"/>
        <end position="311"/>
    </location>
</feature>
<dbReference type="Gene3D" id="3.40.50.880">
    <property type="match status" value="1"/>
</dbReference>
<evidence type="ECO:0000259" key="3">
    <source>
        <dbReference type="PROSITE" id="PS50975"/>
    </source>
</evidence>
<dbReference type="EMBL" id="CP047045">
    <property type="protein sequence ID" value="QGZ94352.1"/>
    <property type="molecule type" value="Genomic_DNA"/>
</dbReference>
<dbReference type="GO" id="GO:0046872">
    <property type="term" value="F:metal ion binding"/>
    <property type="evidence" value="ECO:0007669"/>
    <property type="project" value="InterPro"/>
</dbReference>
<dbReference type="InterPro" id="IPR044668">
    <property type="entry name" value="PuuD-like"/>
</dbReference>
<evidence type="ECO:0000313" key="5">
    <source>
        <dbReference type="Proteomes" id="UP000431269"/>
    </source>
</evidence>
<feature type="region of interest" description="Disordered" evidence="2">
    <location>
        <begin position="679"/>
        <end position="711"/>
    </location>
</feature>
<dbReference type="GO" id="GO:0016811">
    <property type="term" value="F:hydrolase activity, acting on carbon-nitrogen (but not peptide) bonds, in linear amides"/>
    <property type="evidence" value="ECO:0007669"/>
    <property type="project" value="InterPro"/>
</dbReference>
<dbReference type="SUPFAM" id="SSF52317">
    <property type="entry name" value="Class I glutamine amidotransferase-like"/>
    <property type="match status" value="1"/>
</dbReference>
<dbReference type="InterPro" id="IPR003806">
    <property type="entry name" value="ATP-grasp_PylC-type"/>
</dbReference>
<organism evidence="4 5">
    <name type="scientific">Terricaulis silvestris</name>
    <dbReference type="NCBI Taxonomy" id="2686094"/>
    <lineage>
        <taxon>Bacteria</taxon>
        <taxon>Pseudomonadati</taxon>
        <taxon>Pseudomonadota</taxon>
        <taxon>Alphaproteobacteria</taxon>
        <taxon>Caulobacterales</taxon>
        <taxon>Caulobacteraceae</taxon>
        <taxon>Terricaulis</taxon>
    </lineage>
</organism>
<dbReference type="CDD" id="cd01745">
    <property type="entry name" value="GATase1_2"/>
    <property type="match status" value="1"/>
</dbReference>
<dbReference type="Gene3D" id="3.30.1490.20">
    <property type="entry name" value="ATP-grasp fold, A domain"/>
    <property type="match status" value="1"/>
</dbReference>
<dbReference type="RefSeq" id="WP_158765300.1">
    <property type="nucleotide sequence ID" value="NZ_CP047045.1"/>
</dbReference>
<evidence type="ECO:0000313" key="4">
    <source>
        <dbReference type="EMBL" id="QGZ94352.1"/>
    </source>
</evidence>
<dbReference type="GO" id="GO:0005829">
    <property type="term" value="C:cytosol"/>
    <property type="evidence" value="ECO:0007669"/>
    <property type="project" value="TreeGrafter"/>
</dbReference>
<dbReference type="SUPFAM" id="SSF56059">
    <property type="entry name" value="Glutathione synthetase ATP-binding domain-like"/>
    <property type="match status" value="1"/>
</dbReference>
<evidence type="ECO:0000256" key="2">
    <source>
        <dbReference type="SAM" id="MobiDB-lite"/>
    </source>
</evidence>
<gene>
    <name evidence="4" type="ORF">DSM104635_01170</name>
</gene>
<keyword evidence="1" id="KW-0547">Nucleotide-binding</keyword>
<dbReference type="Proteomes" id="UP000431269">
    <property type="component" value="Chromosome"/>
</dbReference>
<dbReference type="PANTHER" id="PTHR43235">
    <property type="entry name" value="GLUTAMINE AMIDOTRANSFERASE PB2B2.05-RELATED"/>
    <property type="match status" value="1"/>
</dbReference>
<evidence type="ECO:0000256" key="1">
    <source>
        <dbReference type="PROSITE-ProRule" id="PRU00409"/>
    </source>
</evidence>
<dbReference type="PROSITE" id="PS51273">
    <property type="entry name" value="GATASE_TYPE_1"/>
    <property type="match status" value="1"/>
</dbReference>
<dbReference type="InterPro" id="IPR011697">
    <property type="entry name" value="Peptidase_C26"/>
</dbReference>
<sequence>MSARSPGRVILTYGRSLMALVIARSLAERGVEVIGCDDVGMTVLSFSRHVQETFTVAPWDTDPEQFLQDMEAAVRDYAPTDGRPYVLMPVFREIDLIARNRARFEPTIKLAAPSIASIELVTPKDRLADLAREHGLDIPDTWRPESFEALRELAPSFDYPVIVKPVDGTGGRGVSCAQTQEEMEEQAAALGFDNPPLIQECIDGEDYCVCVLASAGELKAMMAYRNVTTFPREAGAGAVRETVDAEPFRAEAEKLIAATNWNGVAQLDFRWSGAAKDAPKLIEVNARFWAGIFHSVESGVDFPWLLYKQTVGLADTHEEDAEIGATTKTSGAWLLAAIEDVANSDPHFNAAAEAWADAKTHAKSGEFLSAIENASKAVGKSLNVREALSELRSAVRDLKEAPSELTDAKDPLVGLGALFVLSSLARHGKLPPEVTYKAEDTPPESFEPPPARKRPIIGITKPEEGDTIPYLAMRLAVWIAGGDPVKLTARAPRDPRTIDGLIFGGGSDVYPKRYQGNPKPGYRYDLARGDMEASWALAARRHDLPVLGVCRGAQMLNVLAGGTLHGDLTGFKVDRPDHILWRFFHRLPIRIRFKSKLAKITHCSAEMHVNAIHQQAINRLGAGLTVSAREPNGVIQGIEDPSQPFWIGVQFHPEFLIYRAPFRRLFRALVDTAYARAEERRAKSLPPATPPQTPEAASDPASEQRTKVNAP</sequence>
<keyword evidence="5" id="KW-1185">Reference proteome</keyword>
<feature type="compositionally biased region" description="Basic and acidic residues" evidence="2">
    <location>
        <begin position="702"/>
        <end position="711"/>
    </location>
</feature>
<dbReference type="InterPro" id="IPR029062">
    <property type="entry name" value="Class_I_gatase-like"/>
</dbReference>
<accession>A0A6I6MRT4</accession>
<dbReference type="KEGG" id="tsv:DSM104635_01170"/>
<dbReference type="PANTHER" id="PTHR43235:SF1">
    <property type="entry name" value="GLUTAMINE AMIDOTRANSFERASE PB2B2.05-RELATED"/>
    <property type="match status" value="1"/>
</dbReference>
<dbReference type="PROSITE" id="PS50975">
    <property type="entry name" value="ATP_GRASP"/>
    <property type="match status" value="1"/>
</dbReference>
<name>A0A6I6MRT4_9CAUL</name>
<dbReference type="GO" id="GO:0005524">
    <property type="term" value="F:ATP binding"/>
    <property type="evidence" value="ECO:0007669"/>
    <property type="project" value="UniProtKB-UniRule"/>
</dbReference>
<keyword evidence="4" id="KW-0315">Glutamine amidotransferase</keyword>
<dbReference type="EC" id="2.4.2.-" evidence="4"/>
<protein>
    <submittedName>
        <fullName evidence="4">Glutamine amidotransferasec</fullName>
        <ecNumber evidence="4">2.4.2.-</ecNumber>
    </submittedName>
</protein>
<keyword evidence="1" id="KW-0067">ATP-binding</keyword>
<dbReference type="AlphaFoldDB" id="A0A6I6MRT4"/>
<dbReference type="GO" id="GO:0016757">
    <property type="term" value="F:glycosyltransferase activity"/>
    <property type="evidence" value="ECO:0007669"/>
    <property type="project" value="UniProtKB-KW"/>
</dbReference>
<keyword evidence="4" id="KW-0808">Transferase</keyword>
<dbReference type="InterPro" id="IPR013815">
    <property type="entry name" value="ATP_grasp_subdomain_1"/>
</dbReference>
<keyword evidence="4" id="KW-0328">Glycosyltransferase</keyword>
<proteinExistence type="predicted"/>
<dbReference type="Pfam" id="PF02655">
    <property type="entry name" value="ATP-grasp_3"/>
    <property type="match status" value="1"/>
</dbReference>
<feature type="region of interest" description="Disordered" evidence="2">
    <location>
        <begin position="434"/>
        <end position="455"/>
    </location>
</feature>
<reference evidence="5" key="1">
    <citation type="submission" date="2019-12" db="EMBL/GenBank/DDBJ databases">
        <title>Complete genome of Terracaulis silvestris 0127_4.</title>
        <authorList>
            <person name="Vieira S."/>
            <person name="Riedel T."/>
            <person name="Sproer C."/>
            <person name="Pascual J."/>
            <person name="Boedeker C."/>
            <person name="Overmann J."/>
        </authorList>
    </citation>
    <scope>NUCLEOTIDE SEQUENCE [LARGE SCALE GENOMIC DNA]</scope>
    <source>
        <strain evidence="5">0127_4</strain>
    </source>
</reference>
<dbReference type="Gene3D" id="3.30.470.20">
    <property type="entry name" value="ATP-grasp fold, B domain"/>
    <property type="match status" value="1"/>
</dbReference>